<accession>G8XZ57</accession>
<dbReference type="FunCoup" id="G8XZ57">
    <property type="interactions" value="538"/>
</dbReference>
<reference evidence="8 9" key="1">
    <citation type="journal article" date="2012" name="G3 (Bethesda)">
        <title>Pichia sorbitophila, an interspecies yeast hybrid reveals early steps of genome resolution following polyploidization.</title>
        <authorList>
            <person name="Leh Louis V."/>
            <person name="Despons L."/>
            <person name="Friedrich A."/>
            <person name="Martin T."/>
            <person name="Durrens P."/>
            <person name="Casaregola S."/>
            <person name="Neuveglise C."/>
            <person name="Fairhead C."/>
            <person name="Marck C."/>
            <person name="Cruz J.A."/>
            <person name="Straub M.L."/>
            <person name="Kugler V."/>
            <person name="Sacerdot C."/>
            <person name="Uzunov Z."/>
            <person name="Thierry A."/>
            <person name="Weiss S."/>
            <person name="Bleykasten C."/>
            <person name="De Montigny J."/>
            <person name="Jacques N."/>
            <person name="Jung P."/>
            <person name="Lemaire M."/>
            <person name="Mallet S."/>
            <person name="Morel G."/>
            <person name="Richard G.F."/>
            <person name="Sarkar A."/>
            <person name="Savel G."/>
            <person name="Schacherer J."/>
            <person name="Seret M.L."/>
            <person name="Talla E."/>
            <person name="Samson G."/>
            <person name="Jubin C."/>
            <person name="Poulain J."/>
            <person name="Vacherie B."/>
            <person name="Barbe V."/>
            <person name="Pelletier E."/>
            <person name="Sherman D.J."/>
            <person name="Westhof E."/>
            <person name="Weissenbach J."/>
            <person name="Baret P.V."/>
            <person name="Wincker P."/>
            <person name="Gaillardin C."/>
            <person name="Dujon B."/>
            <person name="Souciet J.L."/>
        </authorList>
    </citation>
    <scope>NUCLEOTIDE SEQUENCE [LARGE SCALE GENOMIC DNA]</scope>
    <source>
        <strain evidence="9">ATCC MYA-4447 / BCRC 22081 / CBS 7064 / NBRC 10061 / NRRL Y-12695</strain>
    </source>
</reference>
<dbReference type="eggNOG" id="KOG0653">
    <property type="taxonomic scope" value="Eukaryota"/>
</dbReference>
<dbReference type="PANTHER" id="PTHR10177">
    <property type="entry name" value="CYCLINS"/>
    <property type="match status" value="1"/>
</dbReference>
<comment type="similarity">
    <text evidence="1 5">Belongs to the cyclin family.</text>
</comment>
<dbReference type="STRING" id="559304.G8XZ57"/>
<dbReference type="InterPro" id="IPR013763">
    <property type="entry name" value="Cyclin-like_dom"/>
</dbReference>
<dbReference type="FunFam" id="1.10.472.10:FF:000010">
    <property type="entry name" value="G1/S-specific cyclin Cln1"/>
    <property type="match status" value="1"/>
</dbReference>
<feature type="region of interest" description="Disordered" evidence="6">
    <location>
        <begin position="429"/>
        <end position="456"/>
    </location>
</feature>
<evidence type="ECO:0000259" key="7">
    <source>
        <dbReference type="SMART" id="SM00385"/>
    </source>
</evidence>
<protein>
    <submittedName>
        <fullName evidence="8">Piso0_005491 protein</fullName>
    </submittedName>
</protein>
<dbReference type="InterPro" id="IPR036915">
    <property type="entry name" value="Cyclin-like_sf"/>
</dbReference>
<dbReference type="CDD" id="cd20559">
    <property type="entry name" value="CYCLIN_ScCLN_like"/>
    <property type="match status" value="1"/>
</dbReference>
<proteinExistence type="inferred from homology"/>
<dbReference type="InterPro" id="IPR004367">
    <property type="entry name" value="Cyclin_C-dom"/>
</dbReference>
<evidence type="ECO:0000256" key="3">
    <source>
        <dbReference type="ARBA" id="ARBA00023127"/>
    </source>
</evidence>
<dbReference type="HOGENOM" id="CLU_029626_0_0_1"/>
<dbReference type="EMBL" id="FO082046">
    <property type="protein sequence ID" value="CCE86966.1"/>
    <property type="molecule type" value="Genomic_DNA"/>
</dbReference>
<dbReference type="Pfam" id="PF00134">
    <property type="entry name" value="Cyclin_N"/>
    <property type="match status" value="1"/>
</dbReference>
<feature type="domain" description="Cyclin-like" evidence="7">
    <location>
        <begin position="79"/>
        <end position="165"/>
    </location>
</feature>
<keyword evidence="4" id="KW-0131">Cell cycle</keyword>
<gene>
    <name evidence="8" type="primary">Piso0_005491</name>
    <name evidence="8" type="ORF">GNLVRS01_PISO0N16249g</name>
</gene>
<dbReference type="SMART" id="SM00385">
    <property type="entry name" value="CYCLIN"/>
    <property type="match status" value="1"/>
</dbReference>
<dbReference type="GO" id="GO:0051301">
    <property type="term" value="P:cell division"/>
    <property type="evidence" value="ECO:0007669"/>
    <property type="project" value="UniProtKB-KW"/>
</dbReference>
<evidence type="ECO:0000313" key="9">
    <source>
        <dbReference type="Proteomes" id="UP000005222"/>
    </source>
</evidence>
<dbReference type="InParanoid" id="G8XZ57"/>
<dbReference type="Pfam" id="PF02984">
    <property type="entry name" value="Cyclin_C"/>
    <property type="match status" value="1"/>
</dbReference>
<evidence type="ECO:0000256" key="4">
    <source>
        <dbReference type="ARBA" id="ARBA00023306"/>
    </source>
</evidence>
<dbReference type="Gene3D" id="1.10.472.10">
    <property type="entry name" value="Cyclin-like"/>
    <property type="match status" value="2"/>
</dbReference>
<sequence>MQAERRRTGAKYGPPPVKRRGYSTALEMMESRSNRGLIAEYEEDILQQLSILEANNRPNPAMIDLQPEIQWFMRPFLLDFLIELHSSFRLQPQTLFLCLDIVDRYCAKRIVFKRHYQLVGCTALWIAGKYEDKKSRVPTLRELAMMCRNAYDEEMFVQMEMHIMSTLDWSLGHSNLEECLQLAISFSNQSRLSPFKYNVIKECFPNSNASKISAITAVGRFLCEISLYDRFFLTVSPSIISITANLLACSMLQITDASNALHKLMASHRERSQFLNSCYNEDRENERPSPDGPFLGGFDEYSLDTIRKTCLMFIIQLGKVSEVLSKKYEEYGVIQVVKNFNTRYSYAITVIYENQQSFQDLAIEDIRDSKICSVADSLLQISNASSEVESESHVPLTPPSATSQYSVFSHKNLTPSCVTPASSYIPSSERMDDFSPMDGSQCNTWSSPAASAKTYI</sequence>
<name>G8XZ57_PICSO</name>
<keyword evidence="3 5" id="KW-0195">Cyclin</keyword>
<evidence type="ECO:0000313" key="8">
    <source>
        <dbReference type="EMBL" id="CCE86966.1"/>
    </source>
</evidence>
<dbReference type="InterPro" id="IPR039361">
    <property type="entry name" value="Cyclin"/>
</dbReference>
<keyword evidence="2" id="KW-0132">Cell division</keyword>
<dbReference type="GO" id="GO:0051726">
    <property type="term" value="P:regulation of cell cycle"/>
    <property type="evidence" value="ECO:0007669"/>
    <property type="project" value="UniProtKB-ARBA"/>
</dbReference>
<dbReference type="PROSITE" id="PS00292">
    <property type="entry name" value="CYCLINS"/>
    <property type="match status" value="1"/>
</dbReference>
<evidence type="ECO:0000256" key="6">
    <source>
        <dbReference type="SAM" id="MobiDB-lite"/>
    </source>
</evidence>
<evidence type="ECO:0000256" key="5">
    <source>
        <dbReference type="RuleBase" id="RU000383"/>
    </source>
</evidence>
<dbReference type="AlphaFoldDB" id="G8XZ57"/>
<dbReference type="Proteomes" id="UP000005222">
    <property type="component" value="Chromosome N"/>
</dbReference>
<evidence type="ECO:0000256" key="2">
    <source>
        <dbReference type="ARBA" id="ARBA00022618"/>
    </source>
</evidence>
<feature type="compositionally biased region" description="Polar residues" evidence="6">
    <location>
        <begin position="438"/>
        <end position="449"/>
    </location>
</feature>
<keyword evidence="9" id="KW-1185">Reference proteome</keyword>
<organism evidence="8 9">
    <name type="scientific">Pichia sorbitophila (strain ATCC MYA-4447 / BCRC 22081 / CBS 7064 / NBRC 10061 / NRRL Y-12695)</name>
    <name type="common">Hybrid yeast</name>
    <dbReference type="NCBI Taxonomy" id="559304"/>
    <lineage>
        <taxon>Eukaryota</taxon>
        <taxon>Fungi</taxon>
        <taxon>Dikarya</taxon>
        <taxon>Ascomycota</taxon>
        <taxon>Saccharomycotina</taxon>
        <taxon>Pichiomycetes</taxon>
        <taxon>Debaryomycetaceae</taxon>
        <taxon>Millerozyma</taxon>
    </lineage>
</organism>
<evidence type="ECO:0000256" key="1">
    <source>
        <dbReference type="ARBA" id="ARBA00008742"/>
    </source>
</evidence>
<dbReference type="InterPro" id="IPR048258">
    <property type="entry name" value="Cyclins_cyclin-box"/>
</dbReference>
<dbReference type="SUPFAM" id="SSF47954">
    <property type="entry name" value="Cyclin-like"/>
    <property type="match status" value="2"/>
</dbReference>
<dbReference type="CDD" id="cd20537">
    <property type="entry name" value="CYCLIN_CCNO-like_rpt2"/>
    <property type="match status" value="1"/>
</dbReference>
<dbReference type="OrthoDB" id="5590282at2759"/>
<dbReference type="GO" id="GO:0044843">
    <property type="term" value="P:cell cycle G1/S phase transition"/>
    <property type="evidence" value="ECO:0007669"/>
    <property type="project" value="UniProtKB-ARBA"/>
</dbReference>
<dbReference type="InterPro" id="IPR006671">
    <property type="entry name" value="Cyclin_N"/>
</dbReference>
<dbReference type="OMA" id="DEEMFIQ"/>
<dbReference type="GO" id="GO:0016538">
    <property type="term" value="F:cyclin-dependent protein serine/threonine kinase regulator activity"/>
    <property type="evidence" value="ECO:0007669"/>
    <property type="project" value="UniProtKB-ARBA"/>
</dbReference>